<proteinExistence type="predicted"/>
<name>A0A4Y9ERU5_9SPHN</name>
<evidence type="ECO:0000313" key="3">
    <source>
        <dbReference type="Proteomes" id="UP000297737"/>
    </source>
</evidence>
<dbReference type="AlphaFoldDB" id="A0A4Y9ERU5"/>
<dbReference type="SUPFAM" id="SSF52540">
    <property type="entry name" value="P-loop containing nucleoside triphosphate hydrolases"/>
    <property type="match status" value="1"/>
</dbReference>
<dbReference type="InterPro" id="IPR008533">
    <property type="entry name" value="DUF815"/>
</dbReference>
<dbReference type="CDD" id="cd00009">
    <property type="entry name" value="AAA"/>
    <property type="match status" value="1"/>
</dbReference>
<dbReference type="GO" id="GO:0005524">
    <property type="term" value="F:ATP binding"/>
    <property type="evidence" value="ECO:0007669"/>
    <property type="project" value="UniProtKB-KW"/>
</dbReference>
<reference evidence="2 3" key="1">
    <citation type="submission" date="2019-02" db="EMBL/GenBank/DDBJ databases">
        <title>Polymorphobacter sp. isolated from the lake at the Tibet of China.</title>
        <authorList>
            <person name="Li A."/>
        </authorList>
    </citation>
    <scope>NUCLEOTIDE SEQUENCE [LARGE SCALE GENOMIC DNA]</scope>
    <source>
        <strain evidence="2 3">DJ1R-1</strain>
    </source>
</reference>
<dbReference type="SMART" id="SM00382">
    <property type="entry name" value="AAA"/>
    <property type="match status" value="1"/>
</dbReference>
<protein>
    <submittedName>
        <fullName evidence="2">ATP-binding protein</fullName>
    </submittedName>
</protein>
<dbReference type="PANTHER" id="PTHR42935">
    <property type="entry name" value="SLR0930 PROTEIN"/>
    <property type="match status" value="1"/>
</dbReference>
<evidence type="ECO:0000313" key="2">
    <source>
        <dbReference type="EMBL" id="TFU06357.1"/>
    </source>
</evidence>
<dbReference type="InterPro" id="IPR003593">
    <property type="entry name" value="AAA+_ATPase"/>
</dbReference>
<evidence type="ECO:0000259" key="1">
    <source>
        <dbReference type="SMART" id="SM00382"/>
    </source>
</evidence>
<comment type="caution">
    <text evidence="2">The sequence shown here is derived from an EMBL/GenBank/DDBJ whole genome shotgun (WGS) entry which is preliminary data.</text>
</comment>
<organism evidence="2 3">
    <name type="scientific">Glacieibacterium arshaanense</name>
    <dbReference type="NCBI Taxonomy" id="2511025"/>
    <lineage>
        <taxon>Bacteria</taxon>
        <taxon>Pseudomonadati</taxon>
        <taxon>Pseudomonadota</taxon>
        <taxon>Alphaproteobacteria</taxon>
        <taxon>Sphingomonadales</taxon>
        <taxon>Sphingosinicellaceae</taxon>
        <taxon>Glacieibacterium</taxon>
    </lineage>
</organism>
<sequence>MPLPTPNEAPAPATTAPEIAATLARIADALERLAPPPLPVSGTVAVDGSHSFVWSHHQLRSVLPARTQPLDCFEGVEPQKAALLENCRRLAAGLPAHDVLLWGARGMGKSSLVKAVHATLSAQGKPLALVQVGRDDIASLGDLFAQLARQPLPALVFADDLSFEADEHQYKALRSVLEGGIEARPDNVRVIVTSNRRHLVAREHADAEAANAINARDVLDDRLALADRFGLSLGFHNCDQPTYLAIVAGYAKAYGLNAVPAEALTWAMTRGSRSGRVAWQFIQELAGRDGVVLDTVR</sequence>
<dbReference type="OrthoDB" id="9812140at2"/>
<gene>
    <name evidence="2" type="ORF">EUV02_05025</name>
</gene>
<dbReference type="InterPro" id="IPR027417">
    <property type="entry name" value="P-loop_NTPase"/>
</dbReference>
<dbReference type="RefSeq" id="WP_135245080.1">
    <property type="nucleotide sequence ID" value="NZ_SIHO01000001.1"/>
</dbReference>
<feature type="domain" description="AAA+ ATPase" evidence="1">
    <location>
        <begin position="95"/>
        <end position="239"/>
    </location>
</feature>
<dbReference type="Pfam" id="PF05673">
    <property type="entry name" value="DUF815"/>
    <property type="match status" value="1"/>
</dbReference>
<keyword evidence="2" id="KW-0067">ATP-binding</keyword>
<dbReference type="EMBL" id="SIHO01000001">
    <property type="protein sequence ID" value="TFU06357.1"/>
    <property type="molecule type" value="Genomic_DNA"/>
</dbReference>
<keyword evidence="2" id="KW-0547">Nucleotide-binding</keyword>
<dbReference type="Proteomes" id="UP000297737">
    <property type="component" value="Unassembled WGS sequence"/>
</dbReference>
<dbReference type="Gene3D" id="3.40.50.300">
    <property type="entry name" value="P-loop containing nucleotide triphosphate hydrolases"/>
    <property type="match status" value="1"/>
</dbReference>
<keyword evidence="3" id="KW-1185">Reference proteome</keyword>
<dbReference type="PANTHER" id="PTHR42935:SF1">
    <property type="entry name" value="SLR0930 PROTEIN"/>
    <property type="match status" value="1"/>
</dbReference>
<accession>A0A4Y9ERU5</accession>